<evidence type="ECO:0000313" key="2">
    <source>
        <dbReference type="Proteomes" id="UP001222030"/>
    </source>
</evidence>
<gene>
    <name evidence="1" type="ORF">PQU96_11700</name>
</gene>
<dbReference type="RefSeq" id="WP_272772531.1">
    <property type="nucleotide sequence ID" value="NZ_JAQQLE010000010.1"/>
</dbReference>
<evidence type="ECO:0000313" key="1">
    <source>
        <dbReference type="EMBL" id="MDC7714780.1"/>
    </source>
</evidence>
<dbReference type="Proteomes" id="UP001222030">
    <property type="component" value="Unassembled WGS sequence"/>
</dbReference>
<name>A0ABT5IQE0_9NEIS</name>
<proteinExistence type="predicted"/>
<accession>A0ABT5IQE0</accession>
<reference evidence="1 2" key="1">
    <citation type="submission" date="2023-01" db="EMBL/GenBank/DDBJ databases">
        <title>Novel species of the genus Vogesella isolated from rivers.</title>
        <authorList>
            <person name="Lu H."/>
        </authorList>
    </citation>
    <scope>NUCLEOTIDE SEQUENCE [LARGE SCALE GENOMIC DNA]</scope>
    <source>
        <strain evidence="1 2">LYT5W</strain>
    </source>
</reference>
<keyword evidence="2" id="KW-1185">Reference proteome</keyword>
<protein>
    <recommendedName>
        <fullName evidence="3">Type 4 fimbrial biogenesis protein PilX N-terminal domain-containing protein</fullName>
    </recommendedName>
</protein>
<comment type="caution">
    <text evidence="1">The sequence shown here is derived from an EMBL/GenBank/DDBJ whole genome shotgun (WGS) entry which is preliminary data.</text>
</comment>
<sequence>MRNPIMISVSKAQQGMATLTMSLVVLFLTSLMVFYTSSGMLFEIKTGNNQLYQSKALEAARGGVEHSMAWLVNSSNTSSLAWTADATGPSGTNQKATAASFPSSVSSQTIGSYAVAVSLWRNSATPTILEVSAVASGDANATIRQRIRLGTTTVTTTTPNSLNIATVAPIVIKGGLSGITGTPDVYPNTAGGAAIVTSSTNSSEIDTGHLNLHGGTISYGAFTGTAWDYIFPNTTKVQMKAESEKQKLLSDPRTIFYYPGSYTQMPWEISPWSSNKIVGSSNNAVVIIFDEGAGCPKINGNVTIYGVVYYYDDCNQNGWGGATIYGSMIADRPITKLTANTDFIGWSVNSGTGTITLPPITTTTTAQTFAKLAASWRDF</sequence>
<evidence type="ECO:0008006" key="3">
    <source>
        <dbReference type="Google" id="ProtNLM"/>
    </source>
</evidence>
<organism evidence="1 2">
    <name type="scientific">Vogesella margarita</name>
    <dbReference type="NCBI Taxonomy" id="2984199"/>
    <lineage>
        <taxon>Bacteria</taxon>
        <taxon>Pseudomonadati</taxon>
        <taxon>Pseudomonadota</taxon>
        <taxon>Betaproteobacteria</taxon>
        <taxon>Neisseriales</taxon>
        <taxon>Chromobacteriaceae</taxon>
        <taxon>Vogesella</taxon>
    </lineage>
</organism>
<dbReference type="EMBL" id="JAQQLE010000010">
    <property type="protein sequence ID" value="MDC7714780.1"/>
    <property type="molecule type" value="Genomic_DNA"/>
</dbReference>